<gene>
    <name evidence="13" type="primary">med26</name>
</gene>
<keyword evidence="4" id="KW-0805">Transcription regulation</keyword>
<feature type="region of interest" description="Disordered" evidence="11">
    <location>
        <begin position="124"/>
        <end position="152"/>
    </location>
</feature>
<dbReference type="GO" id="GO:0016592">
    <property type="term" value="C:mediator complex"/>
    <property type="evidence" value="ECO:0007669"/>
    <property type="project" value="InterPro"/>
</dbReference>
<accession>A0A8C5FYX0</accession>
<dbReference type="InterPro" id="IPR031416">
    <property type="entry name" value="Med26_C"/>
</dbReference>
<feature type="compositionally biased region" description="Polar residues" evidence="11">
    <location>
        <begin position="129"/>
        <end position="139"/>
    </location>
</feature>
<dbReference type="Ensembl" id="ENSGWIT00000002586.1">
    <property type="protein sequence ID" value="ENSGWIP00000002384.1"/>
    <property type="gene ID" value="ENSGWIG00000001309.1"/>
</dbReference>
<dbReference type="Proteomes" id="UP000694680">
    <property type="component" value="Chromosome 4"/>
</dbReference>
<dbReference type="Gene3D" id="1.20.930.10">
    <property type="entry name" value="Conserved domain common to transcription factors TFIIS, elongin A, CRSP70"/>
    <property type="match status" value="1"/>
</dbReference>
<sequence length="543" mass="60174">MTASPQVMRDRLLEAIDGQNNISDMVVVLEVISYLENYPITKEALEETRLGKLINDVRKKTKNEDLARRAKKLLRTWQKLLEPGMGDGVSKGPNTASWSSYGGARPYISSPSVPLALVKPGPELKNRNDFNNCSPTVEKQSSRKRKGEGTEKEFVPAKICKTSSMIGSSNDVFIDACAHQPFVLEISESLDSERLNKIPVNAVKPHANVARCTKPLSTSALLKASVLQQQARQKQAASGGRHQATKSRGSLHKSQTPKQNAGRCGTVDLSELEVSPQDFNISAQGLNTDRSKSVDVDSESWLHPTPFHVSAASSCSDVIRSTNEGFSYKTGTKKRQKCVANDHCFSLVGQDIEDSSKPVRLKDRTLTFDPVTRQIKTFFHKDSPQVDSLNPAQRCEIQSSEPLKQNQNPVPPSPFQQTDWKELSRSEIIQSYLSQQSSMLTSSGARTFGAHFFMTEFLKKEEHKSTGAKTTHELVSLSPHGDLPGVNREVSGNDLSRLHTQPWCGVNGCYDTKGDWYDWTKCISLEPHGDESKLNLLPYVCLD</sequence>
<dbReference type="OrthoDB" id="550309at2759"/>
<evidence type="ECO:0000256" key="4">
    <source>
        <dbReference type="ARBA" id="ARBA00023015"/>
    </source>
</evidence>
<reference evidence="13" key="2">
    <citation type="submission" date="2025-08" db="UniProtKB">
        <authorList>
            <consortium name="Ensembl"/>
        </authorList>
    </citation>
    <scope>IDENTIFICATION</scope>
</reference>
<evidence type="ECO:0000313" key="14">
    <source>
        <dbReference type="Proteomes" id="UP000694680"/>
    </source>
</evidence>
<keyword evidence="7 10" id="KW-0539">Nucleus</keyword>
<keyword evidence="5" id="KW-0010">Activator</keyword>
<keyword evidence="6" id="KW-0804">Transcription</keyword>
<dbReference type="CDD" id="cd00183">
    <property type="entry name" value="TFIIS_I"/>
    <property type="match status" value="1"/>
</dbReference>
<dbReference type="InterPro" id="IPR017923">
    <property type="entry name" value="TFIIS_N"/>
</dbReference>
<evidence type="ECO:0000256" key="10">
    <source>
        <dbReference type="PROSITE-ProRule" id="PRU00649"/>
    </source>
</evidence>
<dbReference type="InterPro" id="IPR042376">
    <property type="entry name" value="MED26"/>
</dbReference>
<comment type="similarity">
    <text evidence="2">Belongs to the Mediator complex subunit 26 family.</text>
</comment>
<dbReference type="SUPFAM" id="SSF47676">
    <property type="entry name" value="Conserved domain common to transcription factors TFIIS, elongin A, CRSP70"/>
    <property type="match status" value="1"/>
</dbReference>
<dbReference type="GO" id="GO:0006357">
    <property type="term" value="P:regulation of transcription by RNA polymerase II"/>
    <property type="evidence" value="ECO:0007669"/>
    <property type="project" value="InterPro"/>
</dbReference>
<evidence type="ECO:0000256" key="7">
    <source>
        <dbReference type="ARBA" id="ARBA00023242"/>
    </source>
</evidence>
<name>A0A8C5FYX0_GOUWI</name>
<dbReference type="Pfam" id="PF15693">
    <property type="entry name" value="Med26_C"/>
    <property type="match status" value="1"/>
</dbReference>
<evidence type="ECO:0000256" key="5">
    <source>
        <dbReference type="ARBA" id="ARBA00023159"/>
    </source>
</evidence>
<dbReference type="SMART" id="SM00509">
    <property type="entry name" value="TFS2N"/>
    <property type="match status" value="1"/>
</dbReference>
<dbReference type="FunFam" id="1.20.930.10:FF:000008">
    <property type="entry name" value="mediator of RNA polymerase II transcription subunit 26"/>
    <property type="match status" value="1"/>
</dbReference>
<dbReference type="GO" id="GO:0010628">
    <property type="term" value="P:positive regulation of gene expression"/>
    <property type="evidence" value="ECO:0007669"/>
    <property type="project" value="TreeGrafter"/>
</dbReference>
<dbReference type="PANTHER" id="PTHR15201:SF1">
    <property type="entry name" value="MEDIATOR OF RNA POLYMERASE II TRANSCRIPTION SUBUNIT 26"/>
    <property type="match status" value="1"/>
</dbReference>
<proteinExistence type="inferred from homology"/>
<dbReference type="PANTHER" id="PTHR15201">
    <property type="entry name" value="CRSP70"/>
    <property type="match status" value="1"/>
</dbReference>
<dbReference type="AlphaFoldDB" id="A0A8C5FYX0"/>
<evidence type="ECO:0000256" key="3">
    <source>
        <dbReference type="ARBA" id="ARBA00019686"/>
    </source>
</evidence>
<evidence type="ECO:0000256" key="2">
    <source>
        <dbReference type="ARBA" id="ARBA00009681"/>
    </source>
</evidence>
<evidence type="ECO:0000256" key="1">
    <source>
        <dbReference type="ARBA" id="ARBA00004123"/>
    </source>
</evidence>
<dbReference type="GO" id="GO:0005654">
    <property type="term" value="C:nucleoplasm"/>
    <property type="evidence" value="ECO:0007669"/>
    <property type="project" value="UniProtKB-ARBA"/>
</dbReference>
<dbReference type="GO" id="GO:0070847">
    <property type="term" value="C:core mediator complex"/>
    <property type="evidence" value="ECO:0007669"/>
    <property type="project" value="TreeGrafter"/>
</dbReference>
<evidence type="ECO:0000313" key="13">
    <source>
        <dbReference type="Ensembl" id="ENSGWIP00000002384.1"/>
    </source>
</evidence>
<reference evidence="13" key="3">
    <citation type="submission" date="2025-09" db="UniProtKB">
        <authorList>
            <consortium name="Ensembl"/>
        </authorList>
    </citation>
    <scope>IDENTIFICATION</scope>
</reference>
<evidence type="ECO:0000256" key="6">
    <source>
        <dbReference type="ARBA" id="ARBA00023163"/>
    </source>
</evidence>
<dbReference type="InterPro" id="IPR035441">
    <property type="entry name" value="TFIIS/LEDGF_dom_sf"/>
</dbReference>
<dbReference type="PROSITE" id="PS51319">
    <property type="entry name" value="TFIIS_N"/>
    <property type="match status" value="1"/>
</dbReference>
<comment type="subcellular location">
    <subcellularLocation>
        <location evidence="1 10">Nucleus</location>
    </subcellularLocation>
</comment>
<dbReference type="InterPro" id="IPR031417">
    <property type="entry name" value="Med26_Mid"/>
</dbReference>
<evidence type="ECO:0000256" key="9">
    <source>
        <dbReference type="ARBA" id="ARBA00031968"/>
    </source>
</evidence>
<feature type="compositionally biased region" description="Polar residues" evidence="11">
    <location>
        <begin position="399"/>
        <end position="408"/>
    </location>
</feature>
<dbReference type="GO" id="GO:0003712">
    <property type="term" value="F:transcription coregulator activity"/>
    <property type="evidence" value="ECO:0007669"/>
    <property type="project" value="TreeGrafter"/>
</dbReference>
<dbReference type="InterPro" id="IPR003617">
    <property type="entry name" value="TFIIS/CRSP70_N_sub"/>
</dbReference>
<protein>
    <recommendedName>
        <fullName evidence="3">Mediator of RNA polymerase II transcription subunit 26</fullName>
    </recommendedName>
    <alternativeName>
        <fullName evidence="8">Cofactor required for Sp1 transcriptional activation subunit 7</fullName>
    </alternativeName>
    <alternativeName>
        <fullName evidence="9">Mediator complex subunit 26</fullName>
    </alternativeName>
</protein>
<evidence type="ECO:0000259" key="12">
    <source>
        <dbReference type="PROSITE" id="PS51319"/>
    </source>
</evidence>
<keyword evidence="14" id="KW-1185">Reference proteome</keyword>
<reference evidence="13" key="1">
    <citation type="submission" date="2020-06" db="EMBL/GenBank/DDBJ databases">
        <authorList>
            <consortium name="Wellcome Sanger Institute Data Sharing"/>
        </authorList>
    </citation>
    <scope>NUCLEOTIDE SEQUENCE [LARGE SCALE GENOMIC DNA]</scope>
</reference>
<evidence type="ECO:0000256" key="8">
    <source>
        <dbReference type="ARBA" id="ARBA00030125"/>
    </source>
</evidence>
<dbReference type="Pfam" id="PF15694">
    <property type="entry name" value="Med26_M"/>
    <property type="match status" value="1"/>
</dbReference>
<organism evidence="13 14">
    <name type="scientific">Gouania willdenowi</name>
    <name type="common">Blunt-snouted clingfish</name>
    <name type="synonym">Lepadogaster willdenowi</name>
    <dbReference type="NCBI Taxonomy" id="441366"/>
    <lineage>
        <taxon>Eukaryota</taxon>
        <taxon>Metazoa</taxon>
        <taxon>Chordata</taxon>
        <taxon>Craniata</taxon>
        <taxon>Vertebrata</taxon>
        <taxon>Euteleostomi</taxon>
        <taxon>Actinopterygii</taxon>
        <taxon>Neopterygii</taxon>
        <taxon>Teleostei</taxon>
        <taxon>Neoteleostei</taxon>
        <taxon>Acanthomorphata</taxon>
        <taxon>Ovalentaria</taxon>
        <taxon>Blenniimorphae</taxon>
        <taxon>Blenniiformes</taxon>
        <taxon>Gobiesocoidei</taxon>
        <taxon>Gobiesocidae</taxon>
        <taxon>Gobiesocinae</taxon>
        <taxon>Gouania</taxon>
    </lineage>
</organism>
<feature type="domain" description="TFIIS N-terminal" evidence="12">
    <location>
        <begin position="1"/>
        <end position="84"/>
    </location>
</feature>
<feature type="region of interest" description="Disordered" evidence="11">
    <location>
        <begin position="399"/>
        <end position="418"/>
    </location>
</feature>
<evidence type="ECO:0000256" key="11">
    <source>
        <dbReference type="SAM" id="MobiDB-lite"/>
    </source>
</evidence>
<feature type="region of interest" description="Disordered" evidence="11">
    <location>
        <begin position="231"/>
        <end position="263"/>
    </location>
</feature>
<dbReference type="Pfam" id="PF08711">
    <property type="entry name" value="Med26"/>
    <property type="match status" value="1"/>
</dbReference>